<feature type="region of interest" description="Disordered" evidence="1">
    <location>
        <begin position="228"/>
        <end position="258"/>
    </location>
</feature>
<dbReference type="SUPFAM" id="SSF54106">
    <property type="entry name" value="LysM domain"/>
    <property type="match status" value="3"/>
</dbReference>
<proteinExistence type="predicted"/>
<feature type="domain" description="LysM" evidence="3">
    <location>
        <begin position="127"/>
        <end position="171"/>
    </location>
</feature>
<feature type="domain" description="LysM" evidence="3">
    <location>
        <begin position="73"/>
        <end position="117"/>
    </location>
</feature>
<accession>A0AAN8EQL4</accession>
<keyword evidence="2" id="KW-0732">Signal</keyword>
<feature type="compositionally biased region" description="Polar residues" evidence="1">
    <location>
        <begin position="236"/>
        <end position="251"/>
    </location>
</feature>
<dbReference type="PANTHER" id="PTHR33734">
    <property type="entry name" value="LYSM DOMAIN-CONTAINING GPI-ANCHORED PROTEIN 2"/>
    <property type="match status" value="1"/>
</dbReference>
<evidence type="ECO:0000256" key="2">
    <source>
        <dbReference type="SAM" id="SignalP"/>
    </source>
</evidence>
<evidence type="ECO:0000313" key="4">
    <source>
        <dbReference type="EMBL" id="KAK5951886.1"/>
    </source>
</evidence>
<dbReference type="Proteomes" id="UP001316803">
    <property type="component" value="Unassembled WGS sequence"/>
</dbReference>
<dbReference type="SMART" id="SM00257">
    <property type="entry name" value="LysM"/>
    <property type="match status" value="3"/>
</dbReference>
<dbReference type="AlphaFoldDB" id="A0AAN8EQL4"/>
<evidence type="ECO:0000256" key="1">
    <source>
        <dbReference type="SAM" id="MobiDB-lite"/>
    </source>
</evidence>
<comment type="caution">
    <text evidence="4">The sequence shown here is derived from an EMBL/GenBank/DDBJ whole genome shotgun (WGS) entry which is preliminary data.</text>
</comment>
<dbReference type="PROSITE" id="PS51782">
    <property type="entry name" value="LYSM"/>
    <property type="match status" value="3"/>
</dbReference>
<keyword evidence="5" id="KW-1185">Reference proteome</keyword>
<organism evidence="4 5">
    <name type="scientific">Knufia fluminis</name>
    <dbReference type="NCBI Taxonomy" id="191047"/>
    <lineage>
        <taxon>Eukaryota</taxon>
        <taxon>Fungi</taxon>
        <taxon>Dikarya</taxon>
        <taxon>Ascomycota</taxon>
        <taxon>Pezizomycotina</taxon>
        <taxon>Eurotiomycetes</taxon>
        <taxon>Chaetothyriomycetidae</taxon>
        <taxon>Chaetothyriales</taxon>
        <taxon>Trichomeriaceae</taxon>
        <taxon>Knufia</taxon>
    </lineage>
</organism>
<feature type="domain" description="LysM" evidence="3">
    <location>
        <begin position="337"/>
        <end position="381"/>
    </location>
</feature>
<dbReference type="InterPro" id="IPR018392">
    <property type="entry name" value="LysM"/>
</dbReference>
<evidence type="ECO:0000313" key="5">
    <source>
        <dbReference type="Proteomes" id="UP001316803"/>
    </source>
</evidence>
<feature type="chain" id="PRO_5043008631" description="LysM domain-containing protein" evidence="2">
    <location>
        <begin position="25"/>
        <end position="669"/>
    </location>
</feature>
<dbReference type="CDD" id="cd00118">
    <property type="entry name" value="LysM"/>
    <property type="match status" value="2"/>
</dbReference>
<dbReference type="Gene3D" id="3.10.350.10">
    <property type="entry name" value="LysM domain"/>
    <property type="match status" value="3"/>
</dbReference>
<dbReference type="EMBL" id="JAKLMC020000018">
    <property type="protein sequence ID" value="KAK5951886.1"/>
    <property type="molecule type" value="Genomic_DNA"/>
</dbReference>
<dbReference type="Pfam" id="PF01476">
    <property type="entry name" value="LysM"/>
    <property type="match status" value="3"/>
</dbReference>
<protein>
    <recommendedName>
        <fullName evidence="3">LysM domain-containing protein</fullName>
    </recommendedName>
</protein>
<reference evidence="4 5" key="1">
    <citation type="submission" date="2022-12" db="EMBL/GenBank/DDBJ databases">
        <title>Genomic features and morphological characterization of a novel Knufia sp. strain isolated from spacecraft assembly facility.</title>
        <authorList>
            <person name="Teixeira M."/>
            <person name="Chander A.M."/>
            <person name="Stajich J.E."/>
            <person name="Venkateswaran K."/>
        </authorList>
    </citation>
    <scope>NUCLEOTIDE SEQUENCE [LARGE SCALE GENOMIC DNA]</scope>
    <source>
        <strain evidence="4 5">FJI-L2-BK-P2</strain>
    </source>
</reference>
<sequence>MERKNHRALFAVYCLLTLCASTSAKPINHARHQALSTGSIAHLISTTNGPEIFAPQEARSRNDRAHYLSKRASTWTVQAGDTGNGIAIRLSIDFIQLAYMNPNVQWRNLQIGQVLNIPCDDADTEARIYTVVAGDTGNAIAAAYGITFAQLDAFNPDVNWYNLQIGQTLLIPAPGVDATSIAQMPIMTRITQDATVTATEPCPASTTSGDGICASTTTTSITTISTTVTVPAPSDEPSTTSTSMASENTSAAMPMPNDANERSPFLTPGPPEMVKRSLDDHNNTIPKLIKLRLIRNEKSTDTDSAIQPIPQRKQLQRREVPEPRPLASLNVTLVSSTTYTIKAGDTGIAIAAAYGIAFNDLSTANPGVTWTNLQIGQVLNLPQSAMAFTTSRNSNERRDYRPGHKSSYRPGHDTYKFYHGAAAASYPRISSWVDFETLWSNNLAAGNIGATCSFPSGNVTNNTASETSVLKQAIQSVSNETQVNPAFILAMVLQESNGCVRVPTTTSYEGIRNPGLMQSFNGVATCNVNGTTTTPCLDSTVRAMIMEGIAGVNNVGIVPALKTAASRLGVTWPLSNSTSMSGSSDRLQARHVRGGRAKHGKQAAGPTDFRRRQIDEAMLYYQAARIYNSGSMPLDGDLSGSTGSTRCYVSDIVNRLTGWVRAPKTCGYR</sequence>
<dbReference type="InterPro" id="IPR036779">
    <property type="entry name" value="LysM_dom_sf"/>
</dbReference>
<dbReference type="PANTHER" id="PTHR33734:SF22">
    <property type="entry name" value="MEMBRANE-BOUND LYTIC MUREIN TRANSGLYCOSYLASE D"/>
    <property type="match status" value="1"/>
</dbReference>
<name>A0AAN8EQL4_9EURO</name>
<evidence type="ECO:0000259" key="3">
    <source>
        <dbReference type="PROSITE" id="PS51782"/>
    </source>
</evidence>
<gene>
    <name evidence="4" type="ORF">OHC33_007179</name>
</gene>
<feature type="signal peptide" evidence="2">
    <location>
        <begin position="1"/>
        <end position="24"/>
    </location>
</feature>